<protein>
    <recommendedName>
        <fullName evidence="3">DUF4375 domain-containing protein</fullName>
    </recommendedName>
</protein>
<sequence length="160" mass="17915">MRLPEEIVPVLNETLRHCAPGTPLEIWRGDDHHQWISNFAALADQLELSELIEDDLPRGFGLVCHALGWEAACQCEGWHAFSNKADSLDRIYAALEEVGLADEASALKRAAAVWFETGGDLDATAAAYSAASIPHMCDLDRMEHMVCYFVDHADRLFYRR</sequence>
<proteinExistence type="predicted"/>
<dbReference type="RefSeq" id="WP_261695906.1">
    <property type="nucleotide sequence ID" value="NZ_CP104694.1"/>
</dbReference>
<keyword evidence="2" id="KW-1185">Reference proteome</keyword>
<gene>
    <name evidence="1" type="ORF">N4264_04630</name>
</gene>
<name>A0ABY6BHG1_9GAMM</name>
<evidence type="ECO:0000313" key="1">
    <source>
        <dbReference type="EMBL" id="UXI68947.1"/>
    </source>
</evidence>
<organism evidence="1 2">
    <name type="scientific">Tahibacter amnicola</name>
    <dbReference type="NCBI Taxonomy" id="2976241"/>
    <lineage>
        <taxon>Bacteria</taxon>
        <taxon>Pseudomonadati</taxon>
        <taxon>Pseudomonadota</taxon>
        <taxon>Gammaproteobacteria</taxon>
        <taxon>Lysobacterales</taxon>
        <taxon>Rhodanobacteraceae</taxon>
        <taxon>Tahibacter</taxon>
    </lineage>
</organism>
<reference evidence="1" key="1">
    <citation type="submission" date="2022-09" db="EMBL/GenBank/DDBJ databases">
        <title>Tahibacter sp. nov., isolated from a fresh water.</title>
        <authorList>
            <person name="Baek J.H."/>
            <person name="Lee J.K."/>
            <person name="Kim J.M."/>
            <person name="Jeon C.O."/>
        </authorList>
    </citation>
    <scope>NUCLEOTIDE SEQUENCE</scope>
    <source>
        <strain evidence="1">W38</strain>
    </source>
</reference>
<evidence type="ECO:0000313" key="2">
    <source>
        <dbReference type="Proteomes" id="UP001064632"/>
    </source>
</evidence>
<evidence type="ECO:0008006" key="3">
    <source>
        <dbReference type="Google" id="ProtNLM"/>
    </source>
</evidence>
<accession>A0ABY6BHG1</accession>
<dbReference type="Proteomes" id="UP001064632">
    <property type="component" value="Chromosome"/>
</dbReference>
<dbReference type="EMBL" id="CP104694">
    <property type="protein sequence ID" value="UXI68947.1"/>
    <property type="molecule type" value="Genomic_DNA"/>
</dbReference>